<feature type="domain" description="V-ATPase proteolipid subunit C-like" evidence="14">
    <location>
        <begin position="26"/>
        <end position="88"/>
    </location>
</feature>
<dbReference type="InterPro" id="IPR002379">
    <property type="entry name" value="ATPase_proteolipid_c-like_dom"/>
</dbReference>
<comment type="similarity">
    <text evidence="2 13">Belongs to the ATPase C chain family.</text>
</comment>
<evidence type="ECO:0000256" key="1">
    <source>
        <dbReference type="ARBA" id="ARBA00004141"/>
    </source>
</evidence>
<reference evidence="15 16" key="1">
    <citation type="journal article" date="2016" name="Nat. Commun.">
        <title>Thousands of microbial genomes shed light on interconnected biogeochemical processes in an aquifer system.</title>
        <authorList>
            <person name="Anantharaman K."/>
            <person name="Brown C.T."/>
            <person name="Hug L.A."/>
            <person name="Sharon I."/>
            <person name="Castelle C.J."/>
            <person name="Probst A.J."/>
            <person name="Thomas B.C."/>
            <person name="Singh A."/>
            <person name="Wilkins M.J."/>
            <person name="Karaoz U."/>
            <person name="Brodie E.L."/>
            <person name="Williams K.H."/>
            <person name="Hubbard S.S."/>
            <person name="Banfield J.F."/>
        </authorList>
    </citation>
    <scope>NUCLEOTIDE SEQUENCE [LARGE SCALE GENOMIC DNA]</scope>
</reference>
<evidence type="ECO:0000256" key="2">
    <source>
        <dbReference type="ARBA" id="ARBA00006704"/>
    </source>
</evidence>
<protein>
    <recommendedName>
        <fullName evidence="13">ATP synthase subunit c</fullName>
    </recommendedName>
    <alternativeName>
        <fullName evidence="13">ATP synthase F(0) sector subunit c</fullName>
    </alternativeName>
    <alternativeName>
        <fullName evidence="13">F-type ATPase subunit c</fullName>
        <shortName evidence="13">F-ATPase subunit c</shortName>
    </alternativeName>
    <alternativeName>
        <fullName evidence="13">Lipid-binding protein</fullName>
    </alternativeName>
</protein>
<feature type="transmembrane region" description="Helical" evidence="13">
    <location>
        <begin position="24"/>
        <end position="42"/>
    </location>
</feature>
<evidence type="ECO:0000256" key="6">
    <source>
        <dbReference type="ARBA" id="ARBA00022781"/>
    </source>
</evidence>
<evidence type="ECO:0000256" key="12">
    <source>
        <dbReference type="ARBA" id="ARBA00025198"/>
    </source>
</evidence>
<evidence type="ECO:0000313" key="16">
    <source>
        <dbReference type="Proteomes" id="UP000176598"/>
    </source>
</evidence>
<dbReference type="PRINTS" id="PR00124">
    <property type="entry name" value="ATPASEC"/>
</dbReference>
<dbReference type="AlphaFoldDB" id="A0A1F7UNW6"/>
<dbReference type="CDD" id="cd18121">
    <property type="entry name" value="ATP-synt_Fo_c"/>
    <property type="match status" value="1"/>
</dbReference>
<proteinExistence type="inferred from homology"/>
<dbReference type="Pfam" id="PF00137">
    <property type="entry name" value="ATP-synt_C"/>
    <property type="match status" value="1"/>
</dbReference>
<dbReference type="GO" id="GO:0033177">
    <property type="term" value="C:proton-transporting two-sector ATPase complex, proton-transporting domain"/>
    <property type="evidence" value="ECO:0007669"/>
    <property type="project" value="InterPro"/>
</dbReference>
<dbReference type="GO" id="GO:0005886">
    <property type="term" value="C:plasma membrane"/>
    <property type="evidence" value="ECO:0007669"/>
    <property type="project" value="UniProtKB-SubCell"/>
</dbReference>
<sequence length="91" mass="8995">MAAPVNEIAQAAGGAFGSLEATKAVAAGFAIAVGGLAPALAIGKIASKAMESIGRNPEAAGKVFGPMIITVAFAEAISIYAFVMALIIKFV</sequence>
<keyword evidence="9 13" id="KW-0446">Lipid-binding</keyword>
<evidence type="ECO:0000256" key="13">
    <source>
        <dbReference type="HAMAP-Rule" id="MF_01396"/>
    </source>
</evidence>
<evidence type="ECO:0000256" key="7">
    <source>
        <dbReference type="ARBA" id="ARBA00022989"/>
    </source>
</evidence>
<organism evidence="15 16">
    <name type="scientific">Candidatus Uhrbacteria bacterium RIFCSPHIGHO2_12_FULL_57_11</name>
    <dbReference type="NCBI Taxonomy" id="1802398"/>
    <lineage>
        <taxon>Bacteria</taxon>
        <taxon>Candidatus Uhriibacteriota</taxon>
    </lineage>
</organism>
<dbReference type="InterPro" id="IPR020537">
    <property type="entry name" value="ATP_synth_F0_csu_DDCD_BS"/>
</dbReference>
<dbReference type="NCBIfam" id="TIGR01260">
    <property type="entry name" value="ATP_synt_c"/>
    <property type="match status" value="1"/>
</dbReference>
<feature type="transmembrane region" description="Helical" evidence="13">
    <location>
        <begin position="63"/>
        <end position="88"/>
    </location>
</feature>
<comment type="function">
    <text evidence="12 13">F(1)F(0) ATP synthase produces ATP from ADP in the presence of a proton or sodium gradient. F-type ATPases consist of two structural domains, F(1) containing the extramembraneous catalytic core and F(0) containing the membrane proton channel, linked together by a central stalk and a peripheral stalk. During catalysis, ATP synthesis in the catalytic domain of F(1) is coupled via a rotary mechanism of the central stalk subunits to proton translocation.</text>
</comment>
<comment type="caution">
    <text evidence="15">The sequence shown here is derived from an EMBL/GenBank/DDBJ whole genome shotgun (WGS) entry which is preliminary data.</text>
</comment>
<name>A0A1F7UNW6_9BACT</name>
<keyword evidence="7 13" id="KW-1133">Transmembrane helix</keyword>
<keyword evidence="4 13" id="KW-0138">CF(0)</keyword>
<comment type="function">
    <text evidence="13">Key component of the F(0) channel; it plays a direct role in translocation across the membrane. A homomeric c-ring of between 10-14 subunits forms the central stalk rotor element with the F(1) delta and epsilon subunits.</text>
</comment>
<gene>
    <name evidence="13" type="primary">atpE</name>
    <name evidence="15" type="ORF">A3F28_01195</name>
</gene>
<keyword evidence="6 13" id="KW-0375">Hydrogen ion transport</keyword>
<dbReference type="Gene3D" id="1.20.20.10">
    <property type="entry name" value="F1F0 ATP synthase subunit C"/>
    <property type="match status" value="1"/>
</dbReference>
<feature type="site" description="Reversibly protonated during proton transport" evidence="13">
    <location>
        <position position="75"/>
    </location>
</feature>
<keyword evidence="8 13" id="KW-0406">Ion transport</keyword>
<keyword evidence="10 13" id="KW-0472">Membrane</keyword>
<keyword evidence="11 13" id="KW-0066">ATP synthesis</keyword>
<evidence type="ECO:0000256" key="5">
    <source>
        <dbReference type="ARBA" id="ARBA00022692"/>
    </source>
</evidence>
<evidence type="ECO:0000256" key="10">
    <source>
        <dbReference type="ARBA" id="ARBA00023136"/>
    </source>
</evidence>
<dbReference type="SUPFAM" id="SSF81333">
    <property type="entry name" value="F1F0 ATP synthase subunit C"/>
    <property type="match status" value="1"/>
</dbReference>
<dbReference type="InterPro" id="IPR035921">
    <property type="entry name" value="F/V-ATP_Csub_sf"/>
</dbReference>
<dbReference type="EMBL" id="MGEG01000013">
    <property type="protein sequence ID" value="OGL79454.1"/>
    <property type="molecule type" value="Genomic_DNA"/>
</dbReference>
<evidence type="ECO:0000256" key="4">
    <source>
        <dbReference type="ARBA" id="ARBA00022547"/>
    </source>
</evidence>
<dbReference type="Proteomes" id="UP000176598">
    <property type="component" value="Unassembled WGS sequence"/>
</dbReference>
<keyword evidence="5 13" id="KW-0812">Transmembrane</keyword>
<keyword evidence="13" id="KW-1003">Cell membrane</keyword>
<dbReference type="GO" id="GO:0045259">
    <property type="term" value="C:proton-transporting ATP synthase complex"/>
    <property type="evidence" value="ECO:0007669"/>
    <property type="project" value="UniProtKB-KW"/>
</dbReference>
<dbReference type="GO" id="GO:0046933">
    <property type="term" value="F:proton-transporting ATP synthase activity, rotational mechanism"/>
    <property type="evidence" value="ECO:0007669"/>
    <property type="project" value="UniProtKB-UniRule"/>
</dbReference>
<accession>A0A1F7UNW6</accession>
<evidence type="ECO:0000256" key="9">
    <source>
        <dbReference type="ARBA" id="ARBA00023121"/>
    </source>
</evidence>
<dbReference type="InterPro" id="IPR038662">
    <property type="entry name" value="ATP_synth_F0_csu_sf"/>
</dbReference>
<dbReference type="HAMAP" id="MF_01396">
    <property type="entry name" value="ATP_synth_c_bact"/>
    <property type="match status" value="1"/>
</dbReference>
<keyword evidence="3 13" id="KW-0813">Transport</keyword>
<evidence type="ECO:0000259" key="14">
    <source>
        <dbReference type="Pfam" id="PF00137"/>
    </source>
</evidence>
<evidence type="ECO:0000256" key="11">
    <source>
        <dbReference type="ARBA" id="ARBA00023310"/>
    </source>
</evidence>
<comment type="subcellular location">
    <subcellularLocation>
        <location evidence="13">Cell membrane</location>
        <topology evidence="13">Multi-pass membrane protein</topology>
    </subcellularLocation>
    <subcellularLocation>
        <location evidence="1">Membrane</location>
        <topology evidence="1">Multi-pass membrane protein</topology>
    </subcellularLocation>
</comment>
<dbReference type="GO" id="GO:0008289">
    <property type="term" value="F:lipid binding"/>
    <property type="evidence" value="ECO:0007669"/>
    <property type="project" value="UniProtKB-KW"/>
</dbReference>
<dbReference type="PROSITE" id="PS00605">
    <property type="entry name" value="ATPASE_C"/>
    <property type="match status" value="1"/>
</dbReference>
<evidence type="ECO:0000256" key="8">
    <source>
        <dbReference type="ARBA" id="ARBA00023065"/>
    </source>
</evidence>
<dbReference type="InterPro" id="IPR005953">
    <property type="entry name" value="ATP_synth_csu_bac/chlpt"/>
</dbReference>
<evidence type="ECO:0000256" key="3">
    <source>
        <dbReference type="ARBA" id="ARBA00022448"/>
    </source>
</evidence>
<evidence type="ECO:0000313" key="15">
    <source>
        <dbReference type="EMBL" id="OGL79454.1"/>
    </source>
</evidence>
<dbReference type="InterPro" id="IPR000454">
    <property type="entry name" value="ATP_synth_F0_csu"/>
</dbReference>